<gene>
    <name evidence="2" type="ORF">PGLA_14425</name>
</gene>
<sequence length="674" mass="77425">MFRLDPEEKKRYADISQCLMLGTLTSKDNLNGPTDEPVMPRGHSNNPQFFIKPVSPEPVPLLELNDMLLERSLSPLYIGLTDNNLRFPRNFYPAGYTYTHDLDKRIESLRNRLENKLIVFRPQVNYMTAADGYSEKIFKNLEIKNIDDGYKEEAEYVSVPKLTMGISSWESSLQSGKALRFQDYYYHAEGPKYVICGEYLYKLDGEWKDSVDQGWAYESSLETVERVKIDPDAISDFQIYGSDNLIFLDRKYLYETTSAFIQVGNSEKERLEVIQDITTGTSSKQNNEDEVDQDEINYDDLESQFLEHLKTLGESKGLFYDMNDLVNFHVSVKTNPITVLAGMSGTGKSQLALLYAEAMGLKQEKNTLLVLPISPSYTEPSDLLGYLNASTGLYVPSDTGFVEFLKHAKDRPEQMHIVAFDEMNLSQVEYWFAPFISILELPENQERKLRLYNKETATCHNRSNYPDSIEIGDNIVFIGTANIDETTKNFSDRFLDRANIVTLRKLSFSSLLAREIVEPTKPLISFGSKDVFTKWSSKDLAISAFSLEELKFFDELHDIIQQYDYQKGVSHRVIRKIGEYLNSIPLNQQGKPYLDRRMVIDLQFKQRILTKIRGSSEQFQKLVGVANENHGGVQQSEMFDLFTSDRARGISDFEFTLVEIHRKAREMAIHDYAS</sequence>
<dbReference type="STRING" id="494026.PGLA_14425"/>
<organism evidence="2 3">
    <name type="scientific">Paenibacillus glacialis</name>
    <dbReference type="NCBI Taxonomy" id="494026"/>
    <lineage>
        <taxon>Bacteria</taxon>
        <taxon>Bacillati</taxon>
        <taxon>Bacillota</taxon>
        <taxon>Bacilli</taxon>
        <taxon>Bacillales</taxon>
        <taxon>Paenibacillaceae</taxon>
        <taxon>Paenibacillus</taxon>
    </lineage>
</organism>
<dbReference type="InterPro" id="IPR011704">
    <property type="entry name" value="ATPase_dyneun-rel_AAA"/>
</dbReference>
<dbReference type="Pfam" id="PF07728">
    <property type="entry name" value="AAA_5"/>
    <property type="match status" value="1"/>
</dbReference>
<dbReference type="AlphaFoldDB" id="A0A168KHB8"/>
<dbReference type="RefSeq" id="WP_068533869.1">
    <property type="nucleotide sequence ID" value="NZ_LVJH01000025.1"/>
</dbReference>
<comment type="caution">
    <text evidence="2">The sequence shown here is derived from an EMBL/GenBank/DDBJ whole genome shotgun (WGS) entry which is preliminary data.</text>
</comment>
<protein>
    <recommendedName>
        <fullName evidence="1">ATPase dynein-related AAA domain-containing protein</fullName>
    </recommendedName>
</protein>
<keyword evidence="3" id="KW-1185">Reference proteome</keyword>
<feature type="domain" description="ATPase dynein-related AAA" evidence="1">
    <location>
        <begin position="339"/>
        <end position="497"/>
    </location>
</feature>
<reference evidence="2 3" key="1">
    <citation type="submission" date="2016-03" db="EMBL/GenBank/DDBJ databases">
        <title>Draft genome sequence of Paenibacillus glacialis DSM 22343.</title>
        <authorList>
            <person name="Shin S.-K."/>
            <person name="Yi H."/>
        </authorList>
    </citation>
    <scope>NUCLEOTIDE SEQUENCE [LARGE SCALE GENOMIC DNA]</scope>
    <source>
        <strain evidence="2 3">DSM 22343</strain>
    </source>
</reference>
<evidence type="ECO:0000313" key="2">
    <source>
        <dbReference type="EMBL" id="OAB42012.1"/>
    </source>
</evidence>
<evidence type="ECO:0000313" key="3">
    <source>
        <dbReference type="Proteomes" id="UP000076967"/>
    </source>
</evidence>
<evidence type="ECO:0000259" key="1">
    <source>
        <dbReference type="Pfam" id="PF07728"/>
    </source>
</evidence>
<proteinExistence type="predicted"/>
<name>A0A168KHB8_9BACL</name>
<dbReference type="OrthoDB" id="9781481at2"/>
<dbReference type="InterPro" id="IPR027417">
    <property type="entry name" value="P-loop_NTPase"/>
</dbReference>
<dbReference type="Proteomes" id="UP000076967">
    <property type="component" value="Unassembled WGS sequence"/>
</dbReference>
<dbReference type="EMBL" id="LVJH01000025">
    <property type="protein sequence ID" value="OAB42012.1"/>
    <property type="molecule type" value="Genomic_DNA"/>
</dbReference>
<dbReference type="GO" id="GO:0016887">
    <property type="term" value="F:ATP hydrolysis activity"/>
    <property type="evidence" value="ECO:0007669"/>
    <property type="project" value="InterPro"/>
</dbReference>
<dbReference type="GO" id="GO:0005524">
    <property type="term" value="F:ATP binding"/>
    <property type="evidence" value="ECO:0007669"/>
    <property type="project" value="InterPro"/>
</dbReference>
<dbReference type="Gene3D" id="3.40.50.300">
    <property type="entry name" value="P-loop containing nucleotide triphosphate hydrolases"/>
    <property type="match status" value="1"/>
</dbReference>
<accession>A0A168KHB8</accession>
<dbReference type="SUPFAM" id="SSF52540">
    <property type="entry name" value="P-loop containing nucleoside triphosphate hydrolases"/>
    <property type="match status" value="1"/>
</dbReference>